<sequence length="328" mass="36706">MERTVTGFRRYLARRLMLLAFVIWCILTIMFALFQLLPGDPTSLFVDSNFSQEMIDRQKTLWGLNDPLLVRYFRYLNNMITFDFGQSFFQITPVSEIMADKVKNTCLMIVPALLISVVLGTLIGAVAGWKRGSIFEKSAITLSLVLHSVPSFFVGILALMIFSYQLRWLPPGGMVPLGGPEGFFEMVSSGSYWVHLILPGMVLVSREITGPILLLRSSMLEVKGSDFLDILRAKGLPNRQILTHATRNALLPLVTYIAVMTGLLFQGQVLLEIIFAWPGIGRELVQALNDLDYPVAQAALFVMALVTLAMNFIADLLYGVIDPRVTYE</sequence>
<dbReference type="Pfam" id="PF00528">
    <property type="entry name" value="BPD_transp_1"/>
    <property type="match status" value="1"/>
</dbReference>
<dbReference type="Proteomes" id="UP001593940">
    <property type="component" value="Unassembled WGS sequence"/>
</dbReference>
<dbReference type="InterPro" id="IPR000515">
    <property type="entry name" value="MetI-like"/>
</dbReference>
<proteinExistence type="inferred from homology"/>
<dbReference type="PANTHER" id="PTHR43163">
    <property type="entry name" value="DIPEPTIDE TRANSPORT SYSTEM PERMEASE PROTEIN DPPB-RELATED"/>
    <property type="match status" value="1"/>
</dbReference>
<dbReference type="CDD" id="cd06261">
    <property type="entry name" value="TM_PBP2"/>
    <property type="match status" value="1"/>
</dbReference>
<feature type="transmembrane region" description="Helical" evidence="7">
    <location>
        <begin position="298"/>
        <end position="321"/>
    </location>
</feature>
<evidence type="ECO:0000313" key="10">
    <source>
        <dbReference type="Proteomes" id="UP001593940"/>
    </source>
</evidence>
<protein>
    <submittedName>
        <fullName evidence="9">ABC transporter permease</fullName>
    </submittedName>
</protein>
<dbReference type="InterPro" id="IPR045621">
    <property type="entry name" value="BPD_transp_1_N"/>
</dbReference>
<comment type="subcellular location">
    <subcellularLocation>
        <location evidence="1 7">Cell membrane</location>
        <topology evidence="1 7">Multi-pass membrane protein</topology>
    </subcellularLocation>
</comment>
<evidence type="ECO:0000256" key="2">
    <source>
        <dbReference type="ARBA" id="ARBA00022448"/>
    </source>
</evidence>
<dbReference type="PANTHER" id="PTHR43163:SF9">
    <property type="entry name" value="ABC TRANSPORTER PERMEASE PROTEIN"/>
    <property type="match status" value="1"/>
</dbReference>
<keyword evidence="4 7" id="KW-0812">Transmembrane</keyword>
<comment type="caution">
    <text evidence="9">The sequence shown here is derived from an EMBL/GenBank/DDBJ whole genome shotgun (WGS) entry which is preliminary data.</text>
</comment>
<evidence type="ECO:0000256" key="7">
    <source>
        <dbReference type="RuleBase" id="RU363032"/>
    </source>
</evidence>
<evidence type="ECO:0000256" key="6">
    <source>
        <dbReference type="ARBA" id="ARBA00023136"/>
    </source>
</evidence>
<keyword evidence="6 7" id="KW-0472">Membrane</keyword>
<dbReference type="InterPro" id="IPR035906">
    <property type="entry name" value="MetI-like_sf"/>
</dbReference>
<dbReference type="PROSITE" id="PS50928">
    <property type="entry name" value="ABC_TM1"/>
    <property type="match status" value="1"/>
</dbReference>
<feature type="transmembrane region" description="Helical" evidence="7">
    <location>
        <begin position="108"/>
        <end position="129"/>
    </location>
</feature>
<gene>
    <name evidence="9" type="ORF">ACETIH_18355</name>
</gene>
<feature type="domain" description="ABC transmembrane type-1" evidence="8">
    <location>
        <begin position="102"/>
        <end position="314"/>
    </location>
</feature>
<keyword evidence="10" id="KW-1185">Reference proteome</keyword>
<dbReference type="Pfam" id="PF19300">
    <property type="entry name" value="BPD_transp_1_N"/>
    <property type="match status" value="1"/>
</dbReference>
<accession>A0ABV6YC88</accession>
<evidence type="ECO:0000256" key="1">
    <source>
        <dbReference type="ARBA" id="ARBA00004651"/>
    </source>
</evidence>
<dbReference type="SUPFAM" id="SSF161098">
    <property type="entry name" value="MetI-like"/>
    <property type="match status" value="1"/>
</dbReference>
<dbReference type="Gene3D" id="1.10.3720.10">
    <property type="entry name" value="MetI-like"/>
    <property type="match status" value="1"/>
</dbReference>
<keyword evidence="2 7" id="KW-0813">Transport</keyword>
<comment type="similarity">
    <text evidence="7">Belongs to the binding-protein-dependent transport system permease family.</text>
</comment>
<reference evidence="9 10" key="1">
    <citation type="submission" date="2024-09" db="EMBL/GenBank/DDBJ databases">
        <title>Nodulacao em especies de Leguminosae Basais da Amazonia e Caracterizacao dos Rizobios e Bacterias Associadas aos Nodulos.</title>
        <authorList>
            <person name="Jambeiro I.C.A."/>
            <person name="Lopes I.S."/>
            <person name="Aguiar E.R.G.R."/>
            <person name="Santos A.F.J."/>
            <person name="Dos Santos J.M.F."/>
            <person name="Gross E."/>
        </authorList>
    </citation>
    <scope>NUCLEOTIDE SEQUENCE [LARGE SCALE GENOMIC DNA]</scope>
    <source>
        <strain evidence="9 10">BRUESC1165</strain>
    </source>
</reference>
<evidence type="ECO:0000256" key="4">
    <source>
        <dbReference type="ARBA" id="ARBA00022692"/>
    </source>
</evidence>
<evidence type="ECO:0000256" key="5">
    <source>
        <dbReference type="ARBA" id="ARBA00022989"/>
    </source>
</evidence>
<dbReference type="RefSeq" id="WP_377030532.1">
    <property type="nucleotide sequence ID" value="NZ_JBHOMY010000058.1"/>
</dbReference>
<organism evidence="9 10">
    <name type="scientific">Microvirga arabica</name>
    <dbReference type="NCBI Taxonomy" id="1128671"/>
    <lineage>
        <taxon>Bacteria</taxon>
        <taxon>Pseudomonadati</taxon>
        <taxon>Pseudomonadota</taxon>
        <taxon>Alphaproteobacteria</taxon>
        <taxon>Hyphomicrobiales</taxon>
        <taxon>Methylobacteriaceae</taxon>
        <taxon>Microvirga</taxon>
    </lineage>
</organism>
<keyword evidence="5 7" id="KW-1133">Transmembrane helix</keyword>
<name>A0ABV6YC88_9HYPH</name>
<evidence type="ECO:0000313" key="9">
    <source>
        <dbReference type="EMBL" id="MFC1458627.1"/>
    </source>
</evidence>
<feature type="transmembrane region" description="Helical" evidence="7">
    <location>
        <begin position="16"/>
        <end position="37"/>
    </location>
</feature>
<dbReference type="EMBL" id="JBHOMY010000058">
    <property type="protein sequence ID" value="MFC1458627.1"/>
    <property type="molecule type" value="Genomic_DNA"/>
</dbReference>
<feature type="transmembrane region" description="Helical" evidence="7">
    <location>
        <begin position="249"/>
        <end position="278"/>
    </location>
</feature>
<feature type="transmembrane region" description="Helical" evidence="7">
    <location>
        <begin position="141"/>
        <end position="164"/>
    </location>
</feature>
<keyword evidence="3" id="KW-1003">Cell membrane</keyword>
<feature type="transmembrane region" description="Helical" evidence="7">
    <location>
        <begin position="192"/>
        <end position="215"/>
    </location>
</feature>
<evidence type="ECO:0000259" key="8">
    <source>
        <dbReference type="PROSITE" id="PS50928"/>
    </source>
</evidence>
<evidence type="ECO:0000256" key="3">
    <source>
        <dbReference type="ARBA" id="ARBA00022475"/>
    </source>
</evidence>